<evidence type="ECO:0000256" key="9">
    <source>
        <dbReference type="SAM" id="SignalP"/>
    </source>
</evidence>
<dbReference type="SMART" id="SM01029">
    <property type="entry name" value="BetaGal_dom2"/>
    <property type="match status" value="1"/>
</dbReference>
<evidence type="ECO:0000313" key="12">
    <source>
        <dbReference type="Proteomes" id="UP000646827"/>
    </source>
</evidence>
<dbReference type="Pfam" id="PF13364">
    <property type="entry name" value="BetaGal_ABD2"/>
    <property type="match status" value="2"/>
</dbReference>
<evidence type="ECO:0000256" key="8">
    <source>
        <dbReference type="RuleBase" id="RU003679"/>
    </source>
</evidence>
<dbReference type="SUPFAM" id="SSF51445">
    <property type="entry name" value="(Trans)glycosidases"/>
    <property type="match status" value="1"/>
</dbReference>
<keyword evidence="5" id="KW-0378">Hydrolase</keyword>
<evidence type="ECO:0000259" key="10">
    <source>
        <dbReference type="SMART" id="SM01029"/>
    </source>
</evidence>
<keyword evidence="7" id="KW-0326">Glycosidase</keyword>
<dbReference type="EMBL" id="JAEPRB010000065">
    <property type="protein sequence ID" value="KAG2223248.1"/>
    <property type="molecule type" value="Genomic_DNA"/>
</dbReference>
<proteinExistence type="inferred from homology"/>
<feature type="signal peptide" evidence="9">
    <location>
        <begin position="1"/>
        <end position="22"/>
    </location>
</feature>
<dbReference type="PANTHER" id="PTHR23421">
    <property type="entry name" value="BETA-GALACTOSIDASE RELATED"/>
    <property type="match status" value="1"/>
</dbReference>
<feature type="domain" description="Beta-galactosidase" evidence="10">
    <location>
        <begin position="382"/>
        <end position="566"/>
    </location>
</feature>
<evidence type="ECO:0000256" key="2">
    <source>
        <dbReference type="ARBA" id="ARBA00009809"/>
    </source>
</evidence>
<dbReference type="GO" id="GO:0005975">
    <property type="term" value="P:carbohydrate metabolic process"/>
    <property type="evidence" value="ECO:0007669"/>
    <property type="project" value="InterPro"/>
</dbReference>
<feature type="chain" id="PRO_5034248253" description="beta-galactosidase" evidence="9">
    <location>
        <begin position="23"/>
        <end position="983"/>
    </location>
</feature>
<dbReference type="Proteomes" id="UP000646827">
    <property type="component" value="Unassembled WGS sequence"/>
</dbReference>
<dbReference type="OrthoDB" id="1657402at2759"/>
<comment type="caution">
    <text evidence="11">The sequence shown here is derived from an EMBL/GenBank/DDBJ whole genome shotgun (WGS) entry which is preliminary data.</text>
</comment>
<dbReference type="InterPro" id="IPR036833">
    <property type="entry name" value="BetaGal_dom3_sf"/>
</dbReference>
<gene>
    <name evidence="11" type="ORF">INT45_006129</name>
</gene>
<evidence type="ECO:0000256" key="1">
    <source>
        <dbReference type="ARBA" id="ARBA00001412"/>
    </source>
</evidence>
<dbReference type="InterPro" id="IPR025972">
    <property type="entry name" value="BetaGal_dom3"/>
</dbReference>
<dbReference type="AlphaFoldDB" id="A0A8H7S714"/>
<dbReference type="InterPro" id="IPR018954">
    <property type="entry name" value="Betagal_dom2"/>
</dbReference>
<dbReference type="InterPro" id="IPR031330">
    <property type="entry name" value="Gly_Hdrlase_35_cat"/>
</dbReference>
<evidence type="ECO:0000256" key="4">
    <source>
        <dbReference type="ARBA" id="ARBA00022729"/>
    </source>
</evidence>
<evidence type="ECO:0000256" key="7">
    <source>
        <dbReference type="ARBA" id="ARBA00023295"/>
    </source>
</evidence>
<evidence type="ECO:0000256" key="5">
    <source>
        <dbReference type="ARBA" id="ARBA00022801"/>
    </source>
</evidence>
<dbReference type="InterPro" id="IPR017853">
    <property type="entry name" value="GH"/>
</dbReference>
<evidence type="ECO:0000313" key="11">
    <source>
        <dbReference type="EMBL" id="KAG2223248.1"/>
    </source>
</evidence>
<dbReference type="Pfam" id="PF10435">
    <property type="entry name" value="BetaGal_dom2"/>
    <property type="match status" value="1"/>
</dbReference>
<dbReference type="InterPro" id="IPR001944">
    <property type="entry name" value="Glycoside_Hdrlase_35"/>
</dbReference>
<dbReference type="Gene3D" id="2.60.120.260">
    <property type="entry name" value="Galactose-binding domain-like"/>
    <property type="match status" value="2"/>
</dbReference>
<dbReference type="Gene3D" id="3.20.20.80">
    <property type="entry name" value="Glycosidases"/>
    <property type="match status" value="1"/>
</dbReference>
<keyword evidence="4 9" id="KW-0732">Signal</keyword>
<dbReference type="GO" id="GO:0004565">
    <property type="term" value="F:beta-galactosidase activity"/>
    <property type="evidence" value="ECO:0007669"/>
    <property type="project" value="UniProtKB-EC"/>
</dbReference>
<dbReference type="Gene3D" id="2.102.20.10">
    <property type="entry name" value="Beta-galactosidase, domain 2"/>
    <property type="match status" value="1"/>
</dbReference>
<dbReference type="Gene3D" id="2.60.390.10">
    <property type="entry name" value="Beta-galactosidase, domain 3"/>
    <property type="match status" value="1"/>
</dbReference>
<comment type="catalytic activity">
    <reaction evidence="1">
        <text>Hydrolysis of terminal non-reducing beta-D-galactose residues in beta-D-galactosides.</text>
        <dbReference type="EC" id="3.2.1.23"/>
    </reaction>
</comment>
<reference evidence="11 12" key="1">
    <citation type="submission" date="2020-12" db="EMBL/GenBank/DDBJ databases">
        <title>Metabolic potential, ecology and presence of endohyphal bacteria is reflected in genomic diversity of Mucoromycotina.</title>
        <authorList>
            <person name="Muszewska A."/>
            <person name="Okrasinska A."/>
            <person name="Steczkiewicz K."/>
            <person name="Drgas O."/>
            <person name="Orlowska M."/>
            <person name="Perlinska-Lenart U."/>
            <person name="Aleksandrzak-Piekarczyk T."/>
            <person name="Szatraj K."/>
            <person name="Zielenkiewicz U."/>
            <person name="Pilsyk S."/>
            <person name="Malc E."/>
            <person name="Mieczkowski P."/>
            <person name="Kruszewska J.S."/>
            <person name="Biernat P."/>
            <person name="Pawlowska J."/>
        </authorList>
    </citation>
    <scope>NUCLEOTIDE SEQUENCE [LARGE SCALE GENOMIC DNA]</scope>
    <source>
        <strain evidence="11 12">CBS 142.35</strain>
    </source>
</reference>
<keyword evidence="12" id="KW-1185">Reference proteome</keyword>
<protein>
    <recommendedName>
        <fullName evidence="3">beta-galactosidase</fullName>
        <ecNumber evidence="3">3.2.1.23</ecNumber>
    </recommendedName>
</protein>
<dbReference type="InterPro" id="IPR008979">
    <property type="entry name" value="Galactose-bd-like_sf"/>
</dbReference>
<dbReference type="SUPFAM" id="SSF49785">
    <property type="entry name" value="Galactose-binding domain-like"/>
    <property type="match status" value="2"/>
</dbReference>
<name>A0A8H7S714_9FUNG</name>
<dbReference type="EC" id="3.2.1.23" evidence="3"/>
<sequence length="983" mass="110188">MLLKGALTSISLAIAAITTVVAVPVSQTLKGRQEDNTNGDGQVTWDKHTIMVNGERLFLFSGEFHYFRLPSPDLWYDIAEKFKALEFNGISFYFNWGYHSPKKGVYDFDGVRNVQKAFDAAEAADLHVITRAGPYINAEVTMGGFPNWLINMYAMARRSSPENDANSREWLEQIDKFLVPNQISRGGNVILNQIDNEYAVNTDPKYMEMIKDQFKKDGMDVPTIFNDIGAPNGNWVSGPGSVDIYGWDSYPLGFDCANPTVWGTNRSIHWREANERLNPDQPLALYEFQGGAFDPWGGPGYDACRQLVNEQYAKVYYKNNYAQGATIQNLYMTYGGTSWGGLATPSVYSSYDYGAPISEPGLMTPKGYEVKLQGTFFHTVKPFLTTERFEPKSDNSDIILIDGLADVNTNTKFYIAQHWNTASEELDAFHVQMETSDGKFKVPHKGKLVLNGRDAKILVSDYDFESQHLVYSTSEIFTHQDMGSHDVMLVYAYEKEDGEIALKAKSKASKVKIETKDKTVTQSALKKDIVQINYKHPNGTSPIYIKNAGEKDLLLLVAGYSSATRWWAPIVDSKSGNRVLIHGPYLVRSAEIKDNSVSFKGDIDETTDIQVVVPDNIKSFKWNGKDIKLKPTGHGSWKGTLNFGRPQVEYTDLTKATWKFSQGSPESQPDFDDTEWITADHLQTNSVTVPDTWPILYADDYGYHTGNIWLRGTFNGTSEITGFNLTCYAGAASAWVIWLNGEYLGGYDVGNQDFTNLNGTLIDPEGTNVISILLWTTGHADDWDADDRYKQARGFTKSELLGVKNQTIWAIDWKIQGNLGGEDLVDPVRGPYNEGGLYGERNGWHLPGFPDDKWEDASIPETKNRTGVSWYRTTFEVNIPEGYDAPMSLKFDDDTKTRYRSLVFVNGWQLGRYANDLGPQTQYYLPNGILNTKGENTLAIAVVAVDEAAQVGKITLEPYTILESGIPDVKLVESPTYQDRTQH</sequence>
<dbReference type="Pfam" id="PF01301">
    <property type="entry name" value="Glyco_hydro_35"/>
    <property type="match status" value="1"/>
</dbReference>
<comment type="similarity">
    <text evidence="2 8">Belongs to the glycosyl hydrolase 35 family.</text>
</comment>
<dbReference type="Pfam" id="PF13363">
    <property type="entry name" value="BetaGal_dom3"/>
    <property type="match status" value="1"/>
</dbReference>
<dbReference type="PRINTS" id="PR00742">
    <property type="entry name" value="GLHYDRLASE35"/>
</dbReference>
<dbReference type="SUPFAM" id="SSF51011">
    <property type="entry name" value="Glycosyl hydrolase domain"/>
    <property type="match status" value="1"/>
</dbReference>
<evidence type="ECO:0000256" key="3">
    <source>
        <dbReference type="ARBA" id="ARBA00012756"/>
    </source>
</evidence>
<evidence type="ECO:0000256" key="6">
    <source>
        <dbReference type="ARBA" id="ARBA00023180"/>
    </source>
</evidence>
<dbReference type="SUPFAM" id="SSF117100">
    <property type="entry name" value="Beta-galactosidase LacA, domain 3"/>
    <property type="match status" value="1"/>
</dbReference>
<organism evidence="11 12">
    <name type="scientific">Circinella minor</name>
    <dbReference type="NCBI Taxonomy" id="1195481"/>
    <lineage>
        <taxon>Eukaryota</taxon>
        <taxon>Fungi</taxon>
        <taxon>Fungi incertae sedis</taxon>
        <taxon>Mucoromycota</taxon>
        <taxon>Mucoromycotina</taxon>
        <taxon>Mucoromycetes</taxon>
        <taxon>Mucorales</taxon>
        <taxon>Lichtheimiaceae</taxon>
        <taxon>Circinella</taxon>
    </lineage>
</organism>
<dbReference type="InterPro" id="IPR025300">
    <property type="entry name" value="BetaGal_jelly_roll_dom"/>
</dbReference>
<accession>A0A8H7S714</accession>
<dbReference type="InterPro" id="IPR037110">
    <property type="entry name" value="Betagal_dom2_sf"/>
</dbReference>
<keyword evidence="6" id="KW-0325">Glycoprotein</keyword>